<evidence type="ECO:0000313" key="2">
    <source>
        <dbReference type="Proteomes" id="UP001139157"/>
    </source>
</evidence>
<gene>
    <name evidence="1" type="ORF">NDR86_37050</name>
</gene>
<proteinExistence type="predicted"/>
<evidence type="ECO:0000313" key="1">
    <source>
        <dbReference type="EMBL" id="MCM6779096.1"/>
    </source>
</evidence>
<organism evidence="1 2">
    <name type="scientific">Nocardia pulmonis</name>
    <dbReference type="NCBI Taxonomy" id="2951408"/>
    <lineage>
        <taxon>Bacteria</taxon>
        <taxon>Bacillati</taxon>
        <taxon>Actinomycetota</taxon>
        <taxon>Actinomycetes</taxon>
        <taxon>Mycobacteriales</taxon>
        <taxon>Nocardiaceae</taxon>
        <taxon>Nocardia</taxon>
    </lineage>
</organism>
<keyword evidence="2" id="KW-1185">Reference proteome</keyword>
<reference evidence="1" key="1">
    <citation type="submission" date="2022-06" db="EMBL/GenBank/DDBJ databases">
        <title>Novel species in genus nocardia.</title>
        <authorList>
            <person name="Li F."/>
        </authorList>
    </citation>
    <scope>NUCLEOTIDE SEQUENCE</scope>
    <source>
        <strain evidence="1">CDC141</strain>
    </source>
</reference>
<protein>
    <submittedName>
        <fullName evidence="1">Uncharacterized protein</fullName>
    </submittedName>
</protein>
<sequence length="45" mass="4998">MPTYKVTLRVFEDDPLSEAAVKAKILDACEDAPISFEIDGVELEQ</sequence>
<dbReference type="EMBL" id="JAMRXG010000048">
    <property type="protein sequence ID" value="MCM6779096.1"/>
    <property type="molecule type" value="Genomic_DNA"/>
</dbReference>
<accession>A0A9X2J3H2</accession>
<comment type="caution">
    <text evidence="1">The sequence shown here is derived from an EMBL/GenBank/DDBJ whole genome shotgun (WGS) entry which is preliminary data.</text>
</comment>
<dbReference type="RefSeq" id="WP_251919021.1">
    <property type="nucleotide sequence ID" value="NZ_JAMRXG010000048.1"/>
</dbReference>
<dbReference type="AlphaFoldDB" id="A0A9X2J3H2"/>
<name>A0A9X2J3H2_9NOCA</name>
<dbReference type="Proteomes" id="UP001139157">
    <property type="component" value="Unassembled WGS sequence"/>
</dbReference>